<protein>
    <submittedName>
        <fullName evidence="2">Uncharacterized protein</fullName>
    </submittedName>
</protein>
<evidence type="ECO:0000256" key="1">
    <source>
        <dbReference type="SAM" id="SignalP"/>
    </source>
</evidence>
<dbReference type="Proteomes" id="UP001152803">
    <property type="component" value="Unassembled WGS sequence"/>
</dbReference>
<dbReference type="OrthoDB" id="17687at2759"/>
<name>A0A9Q1DWL0_CONCO</name>
<organism evidence="2 3">
    <name type="scientific">Conger conger</name>
    <name type="common">Conger eel</name>
    <name type="synonym">Muraena conger</name>
    <dbReference type="NCBI Taxonomy" id="82655"/>
    <lineage>
        <taxon>Eukaryota</taxon>
        <taxon>Metazoa</taxon>
        <taxon>Chordata</taxon>
        <taxon>Craniata</taxon>
        <taxon>Vertebrata</taxon>
        <taxon>Euteleostomi</taxon>
        <taxon>Actinopterygii</taxon>
        <taxon>Neopterygii</taxon>
        <taxon>Teleostei</taxon>
        <taxon>Anguilliformes</taxon>
        <taxon>Congridae</taxon>
        <taxon>Conger</taxon>
    </lineage>
</organism>
<evidence type="ECO:0000313" key="2">
    <source>
        <dbReference type="EMBL" id="KAJ8283129.1"/>
    </source>
</evidence>
<feature type="non-terminal residue" evidence="2">
    <location>
        <position position="1"/>
    </location>
</feature>
<dbReference type="Gene3D" id="1.10.238.10">
    <property type="entry name" value="EF-hand"/>
    <property type="match status" value="1"/>
</dbReference>
<dbReference type="PANTHER" id="PTHR47666">
    <property type="entry name" value="PROTEIN VASCULAR ASSOCIATED DEATH 1, CHLOROPLASTIC"/>
    <property type="match status" value="1"/>
</dbReference>
<dbReference type="EMBL" id="JAFJMO010000003">
    <property type="protein sequence ID" value="KAJ8283129.1"/>
    <property type="molecule type" value="Genomic_DNA"/>
</dbReference>
<sequence>MPFRCAVCVIDCFFFHGIKAILQLGLAVLEANTTALCASADEGHALIILTSFLDQVKNDEGPVLRSEGEAGSEGTQISDLISNAYEKFGDLTVQQVERMRCRHRIQVLQTHENTAKENTLRVVTPDVSLSPEDLADVYDLFKTEYFMNLYWGGSQGGPLRHHDPGRPYTEQYQLDRTQFKSLYQLLAPWLCGTHTHTVANRTFSLLSPNTDSLLNFRQLARWLGD</sequence>
<proteinExistence type="predicted"/>
<gene>
    <name evidence="2" type="ORF">COCON_G00056480</name>
</gene>
<keyword evidence="3" id="KW-1185">Reference proteome</keyword>
<comment type="caution">
    <text evidence="2">The sequence shown here is derived from an EMBL/GenBank/DDBJ whole genome shotgun (WGS) entry which is preliminary data.</text>
</comment>
<feature type="signal peptide" evidence="1">
    <location>
        <begin position="1"/>
        <end position="20"/>
    </location>
</feature>
<feature type="chain" id="PRO_5040117465" evidence="1">
    <location>
        <begin position="21"/>
        <end position="225"/>
    </location>
</feature>
<reference evidence="2" key="1">
    <citation type="journal article" date="2023" name="Science">
        <title>Genome structures resolve the early diversification of teleost fishes.</title>
        <authorList>
            <person name="Parey E."/>
            <person name="Louis A."/>
            <person name="Montfort J."/>
            <person name="Bouchez O."/>
            <person name="Roques C."/>
            <person name="Iampietro C."/>
            <person name="Lluch J."/>
            <person name="Castinel A."/>
            <person name="Donnadieu C."/>
            <person name="Desvignes T."/>
            <person name="Floi Bucao C."/>
            <person name="Jouanno E."/>
            <person name="Wen M."/>
            <person name="Mejri S."/>
            <person name="Dirks R."/>
            <person name="Jansen H."/>
            <person name="Henkel C."/>
            <person name="Chen W.J."/>
            <person name="Zahm M."/>
            <person name="Cabau C."/>
            <person name="Klopp C."/>
            <person name="Thompson A.W."/>
            <person name="Robinson-Rechavi M."/>
            <person name="Braasch I."/>
            <person name="Lecointre G."/>
            <person name="Bobe J."/>
            <person name="Postlethwait J.H."/>
            <person name="Berthelot C."/>
            <person name="Roest Crollius H."/>
            <person name="Guiguen Y."/>
        </authorList>
    </citation>
    <scope>NUCLEOTIDE SEQUENCE</scope>
    <source>
        <strain evidence="2">Concon-B</strain>
    </source>
</reference>
<accession>A0A9Q1DWL0</accession>
<dbReference type="AlphaFoldDB" id="A0A9Q1DWL0"/>
<dbReference type="Gene3D" id="1.10.472.80">
    <property type="entry name" value="Ypt/Rab-GAP domain of gyp1p, domain 3"/>
    <property type="match status" value="1"/>
</dbReference>
<evidence type="ECO:0000313" key="3">
    <source>
        <dbReference type="Proteomes" id="UP001152803"/>
    </source>
</evidence>
<keyword evidence="1" id="KW-0732">Signal</keyword>
<dbReference type="PANTHER" id="PTHR47666:SF2">
    <property type="entry name" value="TBC1 DOMAIN FAMILY MEMBER 8 ISOFORM X1"/>
    <property type="match status" value="1"/>
</dbReference>